<proteinExistence type="predicted"/>
<feature type="transmembrane region" description="Helical" evidence="1">
    <location>
        <begin position="162"/>
        <end position="184"/>
    </location>
</feature>
<accession>A0A1X3DG73</accession>
<dbReference type="SUPFAM" id="SSF48317">
    <property type="entry name" value="Acid phosphatase/Vanadium-dependent haloperoxidase"/>
    <property type="match status" value="1"/>
</dbReference>
<keyword evidence="1" id="KW-0812">Transmembrane</keyword>
<dbReference type="SMART" id="SM00014">
    <property type="entry name" value="acidPPc"/>
    <property type="match status" value="1"/>
</dbReference>
<dbReference type="Proteomes" id="UP000193118">
    <property type="component" value="Unassembled WGS sequence"/>
</dbReference>
<name>A0A1X3DG73_9NEIS</name>
<dbReference type="RefSeq" id="WP_085364713.1">
    <property type="nucleotide sequence ID" value="NZ_CAUJPZ010000009.1"/>
</dbReference>
<comment type="caution">
    <text evidence="3">The sequence shown here is derived from an EMBL/GenBank/DDBJ whole genome shotgun (WGS) entry which is preliminary data.</text>
</comment>
<dbReference type="PANTHER" id="PTHR14969:SF13">
    <property type="entry name" value="AT30094P"/>
    <property type="match status" value="1"/>
</dbReference>
<dbReference type="AlphaFoldDB" id="A0A1X3DG73"/>
<feature type="transmembrane region" description="Helical" evidence="1">
    <location>
        <begin position="95"/>
        <end position="116"/>
    </location>
</feature>
<dbReference type="GeneID" id="94580724"/>
<keyword evidence="1" id="KW-1133">Transmembrane helix</keyword>
<dbReference type="PANTHER" id="PTHR14969">
    <property type="entry name" value="SPHINGOSINE-1-PHOSPHATE PHOSPHOHYDROLASE"/>
    <property type="match status" value="1"/>
</dbReference>
<evidence type="ECO:0000259" key="2">
    <source>
        <dbReference type="SMART" id="SM00014"/>
    </source>
</evidence>
<feature type="domain" description="Phosphatidic acid phosphatase type 2/haloperoxidase" evidence="2">
    <location>
        <begin position="94"/>
        <end position="204"/>
    </location>
</feature>
<feature type="transmembrane region" description="Helical" evidence="1">
    <location>
        <begin position="12"/>
        <end position="32"/>
    </location>
</feature>
<keyword evidence="1" id="KW-0472">Membrane</keyword>
<organism evidence="3 4">
    <name type="scientific">Neisseria dentiae</name>
    <dbReference type="NCBI Taxonomy" id="194197"/>
    <lineage>
        <taxon>Bacteria</taxon>
        <taxon>Pseudomonadati</taxon>
        <taxon>Pseudomonadota</taxon>
        <taxon>Betaproteobacteria</taxon>
        <taxon>Neisseriales</taxon>
        <taxon>Neisseriaceae</taxon>
        <taxon>Neisseria</taxon>
    </lineage>
</organism>
<dbReference type="InterPro" id="IPR000326">
    <property type="entry name" value="PAP2/HPO"/>
</dbReference>
<feature type="transmembrane region" description="Helical" evidence="1">
    <location>
        <begin position="190"/>
        <end position="208"/>
    </location>
</feature>
<evidence type="ECO:0000256" key="1">
    <source>
        <dbReference type="SAM" id="Phobius"/>
    </source>
</evidence>
<dbReference type="STRING" id="194197.BWD09_00040"/>
<feature type="transmembrane region" description="Helical" evidence="1">
    <location>
        <begin position="69"/>
        <end position="88"/>
    </location>
</feature>
<gene>
    <name evidence="3" type="ORF">BWD09_00040</name>
</gene>
<dbReference type="Gene3D" id="1.20.144.10">
    <property type="entry name" value="Phosphatidic acid phosphatase type 2/haloperoxidase"/>
    <property type="match status" value="1"/>
</dbReference>
<dbReference type="Pfam" id="PF01569">
    <property type="entry name" value="PAP2"/>
    <property type="match status" value="1"/>
</dbReference>
<feature type="transmembrane region" description="Helical" evidence="1">
    <location>
        <begin position="136"/>
        <end position="155"/>
    </location>
</feature>
<evidence type="ECO:0000313" key="3">
    <source>
        <dbReference type="EMBL" id="OSI18704.1"/>
    </source>
</evidence>
<sequence length="215" mass="24038">MLPLRAYRPSLPLLLLLFFGILIPLVIAGFIAEDVWDKDRFYFEQPFMLWLHHNIGSAFTPVAVVLHHIGKTTVAAPLVIVFAVWLFLRKQCGYAVFALLAAALPTALMFAAKQFFNRPRPEFWPRIIEETNASFPSGHSTFAAAFATMLVLVYWQSPRRVPIIAAAVTFALLMGLSRIVLGVHYPTDVLVGWITGTSTVIGLYLVLFRKLPGKP</sequence>
<protein>
    <recommendedName>
        <fullName evidence="2">Phosphatidic acid phosphatase type 2/haloperoxidase domain-containing protein</fullName>
    </recommendedName>
</protein>
<dbReference type="OrthoDB" id="9780918at2"/>
<evidence type="ECO:0000313" key="4">
    <source>
        <dbReference type="Proteomes" id="UP000193118"/>
    </source>
</evidence>
<keyword evidence="4" id="KW-1185">Reference proteome</keyword>
<dbReference type="EMBL" id="MTBO01000001">
    <property type="protein sequence ID" value="OSI18704.1"/>
    <property type="molecule type" value="Genomic_DNA"/>
</dbReference>
<dbReference type="CDD" id="cd03392">
    <property type="entry name" value="PAP2_like_2"/>
    <property type="match status" value="1"/>
</dbReference>
<reference evidence="4" key="1">
    <citation type="submission" date="2017-01" db="EMBL/GenBank/DDBJ databases">
        <authorList>
            <person name="Wolfgang W.J."/>
            <person name="Cole J."/>
            <person name="Wroblewski D."/>
            <person name="Mcginnis J."/>
            <person name="Musser K.A."/>
        </authorList>
    </citation>
    <scope>NUCLEOTIDE SEQUENCE [LARGE SCALE GENOMIC DNA]</scope>
    <source>
        <strain evidence="4">DSM 19151</strain>
    </source>
</reference>
<dbReference type="InterPro" id="IPR036938">
    <property type="entry name" value="PAP2/HPO_sf"/>
</dbReference>